<dbReference type="EMBL" id="AHAE01000017">
    <property type="protein sequence ID" value="EJZ82812.1"/>
    <property type="molecule type" value="Genomic_DNA"/>
</dbReference>
<dbReference type="Gene3D" id="3.90.79.10">
    <property type="entry name" value="Nucleoside Triphosphate Pyrophosphohydrolase"/>
    <property type="match status" value="1"/>
</dbReference>
<keyword evidence="2" id="KW-0378">Hydrolase</keyword>
<evidence type="ECO:0000256" key="1">
    <source>
        <dbReference type="ARBA" id="ARBA00001946"/>
    </source>
</evidence>
<reference evidence="5 6" key="2">
    <citation type="submission" date="2012-08" db="EMBL/GenBank/DDBJ databases">
        <title>The Genome Sequence of Turicella otitidis ATCC 51513.</title>
        <authorList>
            <consortium name="The Broad Institute Genome Sequencing Platform"/>
            <person name="Earl A."/>
            <person name="Ward D."/>
            <person name="Feldgarden M."/>
            <person name="Gevers D."/>
            <person name="Huys G."/>
            <person name="Walker B."/>
            <person name="Young S.K."/>
            <person name="Zeng Q."/>
            <person name="Gargeya S."/>
            <person name="Fitzgerald M."/>
            <person name="Haas B."/>
            <person name="Abouelleil A."/>
            <person name="Alvarado L."/>
            <person name="Arachchi H.M."/>
            <person name="Berlin A.M."/>
            <person name="Chapman S.B."/>
            <person name="Goldberg J."/>
            <person name="Griggs A."/>
            <person name="Gujja S."/>
            <person name="Hansen M."/>
            <person name="Howarth C."/>
            <person name="Imamovic A."/>
            <person name="Larimer J."/>
            <person name="McCowen C."/>
            <person name="Montmayeur A."/>
            <person name="Murphy C."/>
            <person name="Neiman D."/>
            <person name="Pearson M."/>
            <person name="Priest M."/>
            <person name="Roberts A."/>
            <person name="Saif S."/>
            <person name="Shea T."/>
            <person name="Sisk P."/>
            <person name="Sykes S."/>
            <person name="Wortman J."/>
            <person name="Nusbaum C."/>
            <person name="Birren B."/>
        </authorList>
    </citation>
    <scope>NUCLEOTIDE SEQUENCE [LARGE SCALE GENOMIC DNA]</scope>
    <source>
        <strain evidence="5 6">ATCC 51513</strain>
    </source>
</reference>
<dbReference type="SUPFAM" id="SSF55811">
    <property type="entry name" value="Nudix"/>
    <property type="match status" value="1"/>
</dbReference>
<comment type="cofactor">
    <cofactor evidence="1">
        <name>Mg(2+)</name>
        <dbReference type="ChEBI" id="CHEBI:18420"/>
    </cofactor>
</comment>
<dbReference type="HOGENOM" id="CLU_037162_7_3_11"/>
<dbReference type="PANTHER" id="PTHR43046:SF16">
    <property type="entry name" value="ADP-RIBOSE PYROPHOSPHATASE YJHB-RELATED"/>
    <property type="match status" value="1"/>
</dbReference>
<name>I7KII6_9CORY</name>
<dbReference type="Proteomes" id="UP000006078">
    <property type="component" value="Unassembled WGS sequence"/>
</dbReference>
<keyword evidence="6" id="KW-1185">Reference proteome</keyword>
<evidence type="ECO:0000313" key="6">
    <source>
        <dbReference type="Proteomes" id="UP000006078"/>
    </source>
</evidence>
<gene>
    <name evidence="4" type="ORF">BN46_0222</name>
    <name evidence="5" type="ORF">HMPREF9719_00304</name>
</gene>
<reference evidence="4 7" key="1">
    <citation type="journal article" date="2012" name="J. Bacteriol.">
        <title>Draft Genome Sequence of Turicella otitidis ATCC 51513, Isolated from Middle Ear Fluid from a Child with Otitis Media.</title>
        <authorList>
            <person name="Brinkrolf K."/>
            <person name="Schneider J."/>
            <person name="Knecht M."/>
            <person name="Ruckert C."/>
            <person name="Tauch A."/>
        </authorList>
    </citation>
    <scope>NUCLEOTIDE SEQUENCE [LARGE SCALE GENOMIC DNA]</scope>
    <source>
        <strain evidence="4 7">ATCC 51513</strain>
    </source>
</reference>
<dbReference type="OrthoDB" id="9814308at2"/>
<dbReference type="AlphaFoldDB" id="I7KII6"/>
<dbReference type="PROSITE" id="PS51462">
    <property type="entry name" value="NUDIX"/>
    <property type="match status" value="1"/>
</dbReference>
<dbReference type="InterPro" id="IPR000086">
    <property type="entry name" value="NUDIX_hydrolase_dom"/>
</dbReference>
<protein>
    <submittedName>
        <fullName evidence="4">Uncharacterized 45.4 kDa protein in thiaminase I 5'region</fullName>
    </submittedName>
</protein>
<feature type="domain" description="Nudix hydrolase" evidence="3">
    <location>
        <begin position="19"/>
        <end position="158"/>
    </location>
</feature>
<dbReference type="InterPro" id="IPR015797">
    <property type="entry name" value="NUDIX_hydrolase-like_dom_sf"/>
</dbReference>
<dbReference type="GO" id="GO:0016787">
    <property type="term" value="F:hydrolase activity"/>
    <property type="evidence" value="ECO:0007669"/>
    <property type="project" value="UniProtKB-KW"/>
</dbReference>
<dbReference type="PANTHER" id="PTHR43046">
    <property type="entry name" value="GDP-MANNOSE MANNOSYL HYDROLASE"/>
    <property type="match status" value="1"/>
</dbReference>
<dbReference type="PROSITE" id="PS00893">
    <property type="entry name" value="NUDIX_BOX"/>
    <property type="match status" value="1"/>
</dbReference>
<organism evidence="4 7">
    <name type="scientific">Corynebacterium otitidis ATCC 51513</name>
    <dbReference type="NCBI Taxonomy" id="883169"/>
    <lineage>
        <taxon>Bacteria</taxon>
        <taxon>Bacillati</taxon>
        <taxon>Actinomycetota</taxon>
        <taxon>Actinomycetes</taxon>
        <taxon>Mycobacteriales</taxon>
        <taxon>Corynebacteriaceae</taxon>
        <taxon>Corynebacterium</taxon>
    </lineage>
</organism>
<evidence type="ECO:0000313" key="7">
    <source>
        <dbReference type="Proteomes" id="UP000011016"/>
    </source>
</evidence>
<dbReference type="PATRIC" id="fig|883169.3.peg.288"/>
<dbReference type="STRING" id="29321.AAV33_00555"/>
<accession>I7KII6</accession>
<sequence>MPAPEFLVELRRHVGHDELWLPGVVAIVVRDVPADAPAWQTPEVLLVRNADSGAWTPVTGIVEPDEQPHDAAEREIREETTVEARAAALLGVGASGTVTYPNGDVASFVESAYRLEVVGNDEPAAGDDETLDRGWFQVAQLPAMDPRFRLLCADAVAQLRRPDTFRPRMGWAKRRR</sequence>
<dbReference type="Pfam" id="PF00293">
    <property type="entry name" value="NUDIX"/>
    <property type="match status" value="1"/>
</dbReference>
<dbReference type="EMBL" id="CAJZ01000031">
    <property type="protein sequence ID" value="CCI82970.1"/>
    <property type="molecule type" value="Genomic_DNA"/>
</dbReference>
<evidence type="ECO:0000313" key="5">
    <source>
        <dbReference type="EMBL" id="EJZ82812.1"/>
    </source>
</evidence>
<evidence type="ECO:0000256" key="2">
    <source>
        <dbReference type="ARBA" id="ARBA00022801"/>
    </source>
</evidence>
<dbReference type="eggNOG" id="COG0494">
    <property type="taxonomic scope" value="Bacteria"/>
</dbReference>
<evidence type="ECO:0000313" key="4">
    <source>
        <dbReference type="EMBL" id="CCI82970.1"/>
    </source>
</evidence>
<dbReference type="RefSeq" id="WP_004600194.1">
    <property type="nucleotide sequence ID" value="NZ_HF541865.1"/>
</dbReference>
<evidence type="ECO:0000259" key="3">
    <source>
        <dbReference type="PROSITE" id="PS51462"/>
    </source>
</evidence>
<proteinExistence type="predicted"/>
<dbReference type="CDD" id="cd18879">
    <property type="entry name" value="NUDIX_Hydrolase"/>
    <property type="match status" value="1"/>
</dbReference>
<dbReference type="Proteomes" id="UP000011016">
    <property type="component" value="Unassembled WGS sequence"/>
</dbReference>
<dbReference type="InterPro" id="IPR020084">
    <property type="entry name" value="NUDIX_hydrolase_CS"/>
</dbReference>
<comment type="caution">
    <text evidence="4">The sequence shown here is derived from an EMBL/GenBank/DDBJ whole genome shotgun (WGS) entry which is preliminary data.</text>
</comment>